<feature type="compositionally biased region" description="Polar residues" evidence="1">
    <location>
        <begin position="673"/>
        <end position="682"/>
    </location>
</feature>
<feature type="region of interest" description="Disordered" evidence="1">
    <location>
        <begin position="521"/>
        <end position="545"/>
    </location>
</feature>
<feature type="compositionally biased region" description="Low complexity" evidence="1">
    <location>
        <begin position="1196"/>
        <end position="1214"/>
    </location>
</feature>
<feature type="region of interest" description="Disordered" evidence="1">
    <location>
        <begin position="219"/>
        <end position="288"/>
    </location>
</feature>
<evidence type="ECO:0000313" key="2">
    <source>
        <dbReference type="EMBL" id="GLI69542.1"/>
    </source>
</evidence>
<feature type="compositionally biased region" description="Basic residues" evidence="1">
    <location>
        <begin position="869"/>
        <end position="883"/>
    </location>
</feature>
<feature type="compositionally biased region" description="Low complexity" evidence="1">
    <location>
        <begin position="884"/>
        <end position="911"/>
    </location>
</feature>
<comment type="caution">
    <text evidence="2">The sequence shown here is derived from an EMBL/GenBank/DDBJ whole genome shotgun (WGS) entry which is preliminary data.</text>
</comment>
<keyword evidence="3" id="KW-1185">Reference proteome</keyword>
<dbReference type="Proteomes" id="UP001165090">
    <property type="component" value="Unassembled WGS sequence"/>
</dbReference>
<feature type="region of interest" description="Disordered" evidence="1">
    <location>
        <begin position="855"/>
        <end position="913"/>
    </location>
</feature>
<gene>
    <name evidence="2" type="ORF">VaNZ11_014187</name>
</gene>
<sequence length="1389" mass="147563">MWCNGHGLRYGTDHVPSMPLCTAQDHSPLLCRIRTAASVPLQPSQVAPNRINYANDVTLRSALSSKFVQERPSSTRDCKIEQDERGKNEQALVPLTVAGDPLQQMQLHCSNIELIRTLPSLSVEAEHAVPAEPEWPRSLEGGTNGEAESNSLGISNCKMPERGTATASKTFSQAVLASMAQGDFNGDSNSNITRSSCSSSYDAENLIRFIARWDLQQPQQPSITATTTGCTTPFGASPSDSDTGSQLDPASLLRALDRLPDTPAGPTSNEGSRPVAMGTTALLGPGGGTVINPGSIQSVVSHSPDPNPSLQNFQIHEALRGLFSGVAPASFLSARPESSHSEAQKYGSSAMSAPTSPAGLEPRLQSDIPLRAPAVRPRMETAPEAASSLWPTSPLEPASSAPGTAISSLQDIGPVDTVSAWQRQQPGQRPAIGSSLRTHYVGSDPAAVAPLLYAAAGVTMPPWAAVLVPPPEPGHQLDPSLEWALGVLSSRITSRDPRQGELRLANRILAAHLGPPRAFTARMATGGAGAGNTKASSTSDRGVTHLDAQHSPLPWSLLLPVLDAVAGRLSPCCALALLRAISRQVGSHWRRDLTQQEQARLVATLRACFRAALKSPDAVSASAAAGLMQVMVRLRVRSEPACSLLVARILTGVVPIWRAMAPLRSPSSPSLAQTASAEQVSAPTAGHPLSEGALQVPCPVSPALMSVHTVQVARGSSNNRNSRNSSSGDSGQDRGRRPPLRVAARVTRGRPGGLSSKVARTRAGRLATRLVIGPSWRRSQLRWACVAMSTLARLRVSRFSLPQRALTKLLWAALFASAYWTPGIAAALPVWAARLDYPPPAAFLRRYSKALMGTSTRASTSASDSTSRERRRRKLRLQRRRGRQSQLAEAAATTSSGRDGSGTSSGTSHGSRCLVDRMTAPQLAAAMEALLEQYGPCTARPEAVAVAAADSLVAGGAYRGLGHIFTSCTSCGGDHSSIGSSSRSGGGGGVRNTCSHGNNGIGPRDASRRLALRYGDYRELMHVLAAALFARLRELRWQQLCRLPLLLYNVGPPLQDGPRGRQWQQVFVLHIRRLLPSCDVVDLMLLLRGLAALSASTPGQPGADRGSVSTEPATALPGTYQWLGSELADDALRRYATLLPSATLHHTAAVLESLSLLWGRPPHPPQATALSQKLEQSSGDSSASWSPPPMQPLSRSSTPSSPPTMTTTSAATSAIRAANHGSRAATRLESAGVVSVTAANTQPPPESNTPALPSLPANHESELRQRRLVDLASERDFLMQQLDEHVATCLSYSSGRRRREATNRRRGSTREGWVESRGRAPVGLLVKVLAAYSRLQRPPHPRLQGALEVALVERADALGTSGWQRVRAVYQQLQLQPGPDLSVALLTFA</sequence>
<feature type="region of interest" description="Disordered" evidence="1">
    <location>
        <begin position="712"/>
        <end position="756"/>
    </location>
</feature>
<feature type="compositionally biased region" description="Low complexity" evidence="1">
    <location>
        <begin position="714"/>
        <end position="730"/>
    </location>
</feature>
<feature type="compositionally biased region" description="Polar residues" evidence="1">
    <location>
        <begin position="238"/>
        <end position="248"/>
    </location>
</feature>
<name>A0ABQ5SHV3_9CHLO</name>
<protein>
    <submittedName>
        <fullName evidence="2">Uncharacterized protein</fullName>
    </submittedName>
</protein>
<dbReference type="EMBL" id="BSDZ01000086">
    <property type="protein sequence ID" value="GLI69542.1"/>
    <property type="molecule type" value="Genomic_DNA"/>
</dbReference>
<feature type="region of interest" description="Disordered" evidence="1">
    <location>
        <begin position="1237"/>
        <end position="1261"/>
    </location>
</feature>
<feature type="compositionally biased region" description="Low complexity" evidence="1">
    <location>
        <begin position="521"/>
        <end position="539"/>
    </location>
</feature>
<reference evidence="2 3" key="1">
    <citation type="journal article" date="2023" name="IScience">
        <title>Expanded male sex-determining region conserved during the evolution of homothallism in the green alga Volvox.</title>
        <authorList>
            <person name="Yamamoto K."/>
            <person name="Matsuzaki R."/>
            <person name="Mahakham W."/>
            <person name="Heman W."/>
            <person name="Sekimoto H."/>
            <person name="Kawachi M."/>
            <person name="Minakuchi Y."/>
            <person name="Toyoda A."/>
            <person name="Nozaki H."/>
        </authorList>
    </citation>
    <scope>NUCLEOTIDE SEQUENCE [LARGE SCALE GENOMIC DNA]</scope>
    <source>
        <strain evidence="2 3">NIES-4468</strain>
    </source>
</reference>
<feature type="region of interest" description="Disordered" evidence="1">
    <location>
        <begin position="1165"/>
        <end position="1225"/>
    </location>
</feature>
<feature type="region of interest" description="Disordered" evidence="1">
    <location>
        <begin position="976"/>
        <end position="999"/>
    </location>
</feature>
<proteinExistence type="predicted"/>
<feature type="region of interest" description="Disordered" evidence="1">
    <location>
        <begin position="665"/>
        <end position="688"/>
    </location>
</feature>
<accession>A0ABQ5SHV3</accession>
<feature type="region of interest" description="Disordered" evidence="1">
    <location>
        <begin position="129"/>
        <end position="156"/>
    </location>
</feature>
<organism evidence="2 3">
    <name type="scientific">Volvox africanus</name>
    <dbReference type="NCBI Taxonomy" id="51714"/>
    <lineage>
        <taxon>Eukaryota</taxon>
        <taxon>Viridiplantae</taxon>
        <taxon>Chlorophyta</taxon>
        <taxon>core chlorophytes</taxon>
        <taxon>Chlorophyceae</taxon>
        <taxon>CS clade</taxon>
        <taxon>Chlamydomonadales</taxon>
        <taxon>Volvocaceae</taxon>
        <taxon>Volvox</taxon>
    </lineage>
</organism>
<feature type="region of interest" description="Disordered" evidence="1">
    <location>
        <begin position="334"/>
        <end position="409"/>
    </location>
</feature>
<evidence type="ECO:0000313" key="3">
    <source>
        <dbReference type="Proteomes" id="UP001165090"/>
    </source>
</evidence>
<feature type="compositionally biased region" description="Low complexity" evidence="1">
    <location>
        <begin position="855"/>
        <end position="865"/>
    </location>
</feature>
<evidence type="ECO:0000256" key="1">
    <source>
        <dbReference type="SAM" id="MobiDB-lite"/>
    </source>
</evidence>
<feature type="compositionally biased region" description="Polar residues" evidence="1">
    <location>
        <begin position="346"/>
        <end position="355"/>
    </location>
</feature>